<dbReference type="Pfam" id="PF00170">
    <property type="entry name" value="bZIP_1"/>
    <property type="match status" value="1"/>
</dbReference>
<evidence type="ECO:0000256" key="5">
    <source>
        <dbReference type="SAM" id="MobiDB-lite"/>
    </source>
</evidence>
<feature type="coiled-coil region" evidence="4">
    <location>
        <begin position="254"/>
        <end position="293"/>
    </location>
</feature>
<dbReference type="Proteomes" id="UP000250321">
    <property type="component" value="Unassembled WGS sequence"/>
</dbReference>
<dbReference type="EMBL" id="PJQY01003917">
    <property type="protein sequence ID" value="PQM33473.1"/>
    <property type="molecule type" value="Genomic_DNA"/>
</dbReference>
<feature type="region of interest" description="Disordered" evidence="5">
    <location>
        <begin position="1"/>
        <end position="66"/>
    </location>
</feature>
<dbReference type="InterPro" id="IPR043452">
    <property type="entry name" value="BZIP46-like"/>
</dbReference>
<dbReference type="GO" id="GO:0003677">
    <property type="term" value="F:DNA binding"/>
    <property type="evidence" value="ECO:0007669"/>
    <property type="project" value="UniProtKB-KW"/>
</dbReference>
<keyword evidence="2" id="KW-0238">DNA-binding</keyword>
<dbReference type="CDD" id="cd14707">
    <property type="entry name" value="bZIP_plant_BZIP46"/>
    <property type="match status" value="1"/>
</dbReference>
<dbReference type="OrthoDB" id="644067at2759"/>
<evidence type="ECO:0000313" key="8">
    <source>
        <dbReference type="Proteomes" id="UP000250321"/>
    </source>
</evidence>
<organism evidence="7 8">
    <name type="scientific">Prunus yedoensis var. nudiflora</name>
    <dbReference type="NCBI Taxonomy" id="2094558"/>
    <lineage>
        <taxon>Eukaryota</taxon>
        <taxon>Viridiplantae</taxon>
        <taxon>Streptophyta</taxon>
        <taxon>Embryophyta</taxon>
        <taxon>Tracheophyta</taxon>
        <taxon>Spermatophyta</taxon>
        <taxon>Magnoliopsida</taxon>
        <taxon>eudicotyledons</taxon>
        <taxon>Gunneridae</taxon>
        <taxon>Pentapetalae</taxon>
        <taxon>rosids</taxon>
        <taxon>fabids</taxon>
        <taxon>Rosales</taxon>
        <taxon>Rosaceae</taxon>
        <taxon>Amygdaloideae</taxon>
        <taxon>Amygdaleae</taxon>
        <taxon>Prunus</taxon>
    </lineage>
</organism>
<gene>
    <name evidence="7" type="ORF">Pyn_05178</name>
</gene>
<evidence type="ECO:0000256" key="3">
    <source>
        <dbReference type="ARBA" id="ARBA00023242"/>
    </source>
</evidence>
<sequence>MASSKLVSSSSRSRNSDLSRRPSSNSSATKPKPSAAPSSSSAHPQTLNNHSNGISDYHSTNTTSSMPIGSMTIDGLLYDPNPTPMTDATLLEAQITLINTASAAEMNSSSAAVPQKTVDEVWREIVSGEARKGCKEEVPDDLMTLEDFLARAGAVEEDDIKDMPLAMPPPETERLSGGVFSFDPMPQLSPFSSIDKVEGSIIGFGNGVEMVGSGGVGRGKRGRAVLEPMDKVAQQRQRRMIKNRESAARSRERKQAYQVELESLAVRLEEENEQLLKEKAERTEERRKQLMEKVIPVVEKRRPARALRRVHSLQWLKAVQVTRAIGLAVRLVTKSWHCNGRLLISIVHRTTEGIATGNWGRLDYLYYLIAALGATTFWCVQIGTSRKALREQYPSRLKLKKCLNYLRKELLFDNEARSYPISS</sequence>
<dbReference type="SMART" id="SM00338">
    <property type="entry name" value="BRLZ"/>
    <property type="match status" value="1"/>
</dbReference>
<dbReference type="SUPFAM" id="SSF57959">
    <property type="entry name" value="Leucine zipper domain"/>
    <property type="match status" value="1"/>
</dbReference>
<dbReference type="GO" id="GO:0005634">
    <property type="term" value="C:nucleus"/>
    <property type="evidence" value="ECO:0007669"/>
    <property type="project" value="UniProtKB-SubCell"/>
</dbReference>
<dbReference type="PROSITE" id="PS00036">
    <property type="entry name" value="BZIP_BASIC"/>
    <property type="match status" value="1"/>
</dbReference>
<dbReference type="PROSITE" id="PS50217">
    <property type="entry name" value="BZIP"/>
    <property type="match status" value="1"/>
</dbReference>
<feature type="compositionally biased region" description="Polar residues" evidence="5">
    <location>
        <begin position="43"/>
        <end position="66"/>
    </location>
</feature>
<dbReference type="InterPro" id="IPR004827">
    <property type="entry name" value="bZIP"/>
</dbReference>
<proteinExistence type="predicted"/>
<dbReference type="InterPro" id="IPR046347">
    <property type="entry name" value="bZIP_sf"/>
</dbReference>
<keyword evidence="4" id="KW-0175">Coiled coil</keyword>
<evidence type="ECO:0000259" key="6">
    <source>
        <dbReference type="PROSITE" id="PS50217"/>
    </source>
</evidence>
<dbReference type="Gene3D" id="1.20.5.170">
    <property type="match status" value="1"/>
</dbReference>
<protein>
    <submittedName>
        <fullName evidence="7">G-box-binding factor 4-like isoform X2</fullName>
    </submittedName>
</protein>
<feature type="compositionally biased region" description="Low complexity" evidence="5">
    <location>
        <begin position="1"/>
        <end position="13"/>
    </location>
</feature>
<dbReference type="PANTHER" id="PTHR22952">
    <property type="entry name" value="CAMP-RESPONSE ELEMENT BINDING PROTEIN-RELATED"/>
    <property type="match status" value="1"/>
</dbReference>
<comment type="subcellular location">
    <subcellularLocation>
        <location evidence="1">Nucleus</location>
    </subcellularLocation>
</comment>
<comment type="caution">
    <text evidence="7">The sequence shown here is derived from an EMBL/GenBank/DDBJ whole genome shotgun (WGS) entry which is preliminary data.</text>
</comment>
<dbReference type="GO" id="GO:0045893">
    <property type="term" value="P:positive regulation of DNA-templated transcription"/>
    <property type="evidence" value="ECO:0007669"/>
    <property type="project" value="InterPro"/>
</dbReference>
<evidence type="ECO:0000313" key="7">
    <source>
        <dbReference type="EMBL" id="PQM33473.1"/>
    </source>
</evidence>
<keyword evidence="8" id="KW-1185">Reference proteome</keyword>
<dbReference type="AlphaFoldDB" id="A0A314U7X4"/>
<evidence type="ECO:0000256" key="4">
    <source>
        <dbReference type="SAM" id="Coils"/>
    </source>
</evidence>
<dbReference type="FunFam" id="1.20.5.170:FF:000036">
    <property type="entry name" value="ABSCISIC ACID-INSENSITIVE 5-like protein 2"/>
    <property type="match status" value="1"/>
</dbReference>
<dbReference type="STRING" id="2094558.A0A314U7X4"/>
<dbReference type="GO" id="GO:0003700">
    <property type="term" value="F:DNA-binding transcription factor activity"/>
    <property type="evidence" value="ECO:0007669"/>
    <property type="project" value="InterPro"/>
</dbReference>
<evidence type="ECO:0000256" key="1">
    <source>
        <dbReference type="ARBA" id="ARBA00004123"/>
    </source>
</evidence>
<name>A0A314U7X4_PRUYE</name>
<feature type="domain" description="BZIP" evidence="6">
    <location>
        <begin position="233"/>
        <end position="285"/>
    </location>
</feature>
<dbReference type="PANTHER" id="PTHR22952:SF184">
    <property type="entry name" value="G-BOX-BINDING FACTOR 4"/>
    <property type="match status" value="1"/>
</dbReference>
<evidence type="ECO:0000256" key="2">
    <source>
        <dbReference type="ARBA" id="ARBA00023125"/>
    </source>
</evidence>
<keyword evidence="3" id="KW-0539">Nucleus</keyword>
<feature type="compositionally biased region" description="Low complexity" evidence="5">
    <location>
        <begin position="21"/>
        <end position="42"/>
    </location>
</feature>
<reference evidence="7 8" key="1">
    <citation type="submission" date="2018-02" db="EMBL/GenBank/DDBJ databases">
        <title>Draft genome of wild Prunus yedoensis var. nudiflora.</title>
        <authorList>
            <person name="Baek S."/>
            <person name="Kim J.-H."/>
            <person name="Choi K."/>
            <person name="Kim G.-B."/>
            <person name="Cho A."/>
            <person name="Jang H."/>
            <person name="Shin C.-H."/>
            <person name="Yu H.-J."/>
            <person name="Mun J.-H."/>
        </authorList>
    </citation>
    <scope>NUCLEOTIDE SEQUENCE [LARGE SCALE GENOMIC DNA]</scope>
    <source>
        <strain evidence="8">cv. Jeju island</strain>
        <tissue evidence="7">Leaf</tissue>
    </source>
</reference>
<accession>A0A314U7X4</accession>